<evidence type="ECO:0000256" key="1">
    <source>
        <dbReference type="SAM" id="Phobius"/>
    </source>
</evidence>
<dbReference type="RefSeq" id="WP_390207030.1">
    <property type="nucleotide sequence ID" value="NZ_JBHTAX010000007.1"/>
</dbReference>
<accession>A0ABD5YVC3</accession>
<feature type="transmembrane region" description="Helical" evidence="1">
    <location>
        <begin position="50"/>
        <end position="68"/>
    </location>
</feature>
<evidence type="ECO:0000313" key="3">
    <source>
        <dbReference type="Proteomes" id="UP001596417"/>
    </source>
</evidence>
<reference evidence="2 3" key="1">
    <citation type="journal article" date="2019" name="Int. J. Syst. Evol. Microbiol.">
        <title>The Global Catalogue of Microorganisms (GCM) 10K type strain sequencing project: providing services to taxonomists for standard genome sequencing and annotation.</title>
        <authorList>
            <consortium name="The Broad Institute Genomics Platform"/>
            <consortium name="The Broad Institute Genome Sequencing Center for Infectious Disease"/>
            <person name="Wu L."/>
            <person name="Ma J."/>
        </authorList>
    </citation>
    <scope>NUCLEOTIDE SEQUENCE [LARGE SCALE GENOMIC DNA]</scope>
    <source>
        <strain evidence="2 3">RDMS1</strain>
    </source>
</reference>
<sequence>MNDEDYRWVSIHDLRRCWANQLVVADRISPRTVIAFLLMGNGTVMSRQKAVLVGLLLILTVVFTASGFARARLIRRVGSVLMLLIGLLLSTG</sequence>
<dbReference type="EMBL" id="JBHTAX010000007">
    <property type="protein sequence ID" value="MFC7193194.1"/>
    <property type="molecule type" value="Genomic_DNA"/>
</dbReference>
<organism evidence="2 3">
    <name type="scientific">Halocatena marina</name>
    <dbReference type="NCBI Taxonomy" id="2934937"/>
    <lineage>
        <taxon>Archaea</taxon>
        <taxon>Methanobacteriati</taxon>
        <taxon>Methanobacteriota</taxon>
        <taxon>Stenosarchaea group</taxon>
        <taxon>Halobacteria</taxon>
        <taxon>Halobacteriales</taxon>
        <taxon>Natronomonadaceae</taxon>
        <taxon>Halocatena</taxon>
    </lineage>
</organism>
<name>A0ABD5YVC3_9EURY</name>
<evidence type="ECO:0000313" key="2">
    <source>
        <dbReference type="EMBL" id="MFC7193194.1"/>
    </source>
</evidence>
<keyword evidence="1" id="KW-0472">Membrane</keyword>
<comment type="caution">
    <text evidence="2">The sequence shown here is derived from an EMBL/GenBank/DDBJ whole genome shotgun (WGS) entry which is preliminary data.</text>
</comment>
<dbReference type="AlphaFoldDB" id="A0ABD5YVC3"/>
<keyword evidence="3" id="KW-1185">Reference proteome</keyword>
<dbReference type="Proteomes" id="UP001596417">
    <property type="component" value="Unassembled WGS sequence"/>
</dbReference>
<protein>
    <submittedName>
        <fullName evidence="2">Uncharacterized protein</fullName>
    </submittedName>
</protein>
<keyword evidence="1" id="KW-1133">Transmembrane helix</keyword>
<gene>
    <name evidence="2" type="ORF">ACFQL7_27690</name>
</gene>
<keyword evidence="1" id="KW-0812">Transmembrane</keyword>
<proteinExistence type="predicted"/>